<dbReference type="EMBL" id="BGPR01062498">
    <property type="protein sequence ID" value="GBO37908.1"/>
    <property type="molecule type" value="Genomic_DNA"/>
</dbReference>
<evidence type="ECO:0000313" key="2">
    <source>
        <dbReference type="Proteomes" id="UP000499080"/>
    </source>
</evidence>
<keyword evidence="2" id="KW-1185">Reference proteome</keyword>
<gene>
    <name evidence="1" type="ORF">AVEN_16982_1</name>
</gene>
<proteinExistence type="predicted"/>
<protein>
    <submittedName>
        <fullName evidence="1">Uncharacterized protein</fullName>
    </submittedName>
</protein>
<organism evidence="1 2">
    <name type="scientific">Araneus ventricosus</name>
    <name type="common">Orbweaver spider</name>
    <name type="synonym">Epeira ventricosa</name>
    <dbReference type="NCBI Taxonomy" id="182803"/>
    <lineage>
        <taxon>Eukaryota</taxon>
        <taxon>Metazoa</taxon>
        <taxon>Ecdysozoa</taxon>
        <taxon>Arthropoda</taxon>
        <taxon>Chelicerata</taxon>
        <taxon>Arachnida</taxon>
        <taxon>Araneae</taxon>
        <taxon>Araneomorphae</taxon>
        <taxon>Entelegynae</taxon>
        <taxon>Araneoidea</taxon>
        <taxon>Araneidae</taxon>
        <taxon>Araneus</taxon>
    </lineage>
</organism>
<comment type="caution">
    <text evidence="1">The sequence shown here is derived from an EMBL/GenBank/DDBJ whole genome shotgun (WGS) entry which is preliminary data.</text>
</comment>
<name>A0A4Y2WMG7_ARAVE</name>
<accession>A0A4Y2WMG7</accession>
<sequence length="117" mass="12966">MMRLKDEKYRRAYFLAQLNESKLTSSSHIKTLAGSDTSLYSSACCARNGEMPWKCSGSATGMGGGVSQEEMAVLKRADTTAVHAIDSEVCSRVMNGFQNRLTALLVKEDGHFERFYQ</sequence>
<evidence type="ECO:0000313" key="1">
    <source>
        <dbReference type="EMBL" id="GBO37908.1"/>
    </source>
</evidence>
<dbReference type="AlphaFoldDB" id="A0A4Y2WMG7"/>
<reference evidence="1 2" key="1">
    <citation type="journal article" date="2019" name="Sci. Rep.">
        <title>Orb-weaving spider Araneus ventricosus genome elucidates the spidroin gene catalogue.</title>
        <authorList>
            <person name="Kono N."/>
            <person name="Nakamura H."/>
            <person name="Ohtoshi R."/>
            <person name="Moran D.A.P."/>
            <person name="Shinohara A."/>
            <person name="Yoshida Y."/>
            <person name="Fujiwara M."/>
            <person name="Mori M."/>
            <person name="Tomita M."/>
            <person name="Arakawa K."/>
        </authorList>
    </citation>
    <scope>NUCLEOTIDE SEQUENCE [LARGE SCALE GENOMIC DNA]</scope>
</reference>
<dbReference type="Proteomes" id="UP000499080">
    <property type="component" value="Unassembled WGS sequence"/>
</dbReference>